<dbReference type="Gene3D" id="3.30.360.10">
    <property type="entry name" value="Dihydrodipicolinate Reductase, domain 2"/>
    <property type="match status" value="1"/>
</dbReference>
<name>A0ABY6ZM18_9BACL</name>
<evidence type="ECO:0000256" key="1">
    <source>
        <dbReference type="ARBA" id="ARBA00010928"/>
    </source>
</evidence>
<feature type="domain" description="Gfo/Idh/MocA-like oxidoreductase C-terminal" evidence="2">
    <location>
        <begin position="18"/>
        <end position="282"/>
    </location>
</feature>
<sequence length="303" mass="34314">MISRDFCRPLENPRHGFRKLLDSGKIGKIMSVQWAKNVGYWHHAHSFVRGNWRNSQLSSPMLLQKCCHDMDMLQWLIGGKCESVSSFGRLSHFRSENAPEGSTERCTDGCRVEHECPYSAIKLYLNERDEWPSKVVSLEPTLEARMNALRNGPYGRCVYRCDNDVVDHQVVNLLFDNEVTVNFTMTAFTHQISRSFKIMGTTGELRGHSLKNDIEIQHFSGEYEKIRPQQVQGGHDGADVLIMQNFVQEVANGQVQNGTTSGLESARSHLIVFAAEESRNTGNTIVMDDYVRSLKQNASSVTV</sequence>
<accession>A0ABY6ZM18</accession>
<evidence type="ECO:0000313" key="3">
    <source>
        <dbReference type="EMBL" id="WAH43973.1"/>
    </source>
</evidence>
<gene>
    <name evidence="3" type="ORF">NZD89_11650</name>
</gene>
<evidence type="ECO:0000259" key="2">
    <source>
        <dbReference type="Pfam" id="PF02894"/>
    </source>
</evidence>
<proteinExistence type="inferred from homology"/>
<dbReference type="Pfam" id="PF02894">
    <property type="entry name" value="GFO_IDH_MocA_C"/>
    <property type="match status" value="1"/>
</dbReference>
<reference evidence="3" key="1">
    <citation type="submission" date="2022-08" db="EMBL/GenBank/DDBJ databases">
        <title>Alicyclobacillus fastidiosus DSM 17978, complete genome.</title>
        <authorList>
            <person name="Wang Q."/>
            <person name="Cai R."/>
            <person name="Wang Z."/>
        </authorList>
    </citation>
    <scope>NUCLEOTIDE SEQUENCE</scope>
    <source>
        <strain evidence="3">DSM 17978</strain>
    </source>
</reference>
<keyword evidence="4" id="KW-1185">Reference proteome</keyword>
<dbReference type="InterPro" id="IPR004104">
    <property type="entry name" value="Gfo/Idh/MocA-like_OxRdtase_C"/>
</dbReference>
<dbReference type="PANTHER" id="PTHR43377:SF2">
    <property type="entry name" value="BINDING ROSSMANN FOLD OXIDOREDUCTASE, PUTATIVE (AFU_ORTHOLOGUE AFUA_4G00560)-RELATED"/>
    <property type="match status" value="1"/>
</dbReference>
<dbReference type="RefSeq" id="WP_268007876.1">
    <property type="nucleotide sequence ID" value="NZ_CP104067.1"/>
</dbReference>
<dbReference type="SUPFAM" id="SSF55347">
    <property type="entry name" value="Glyceraldehyde-3-phosphate dehydrogenase-like, C-terminal domain"/>
    <property type="match status" value="1"/>
</dbReference>
<dbReference type="EMBL" id="CP104067">
    <property type="protein sequence ID" value="WAH43973.1"/>
    <property type="molecule type" value="Genomic_DNA"/>
</dbReference>
<protein>
    <submittedName>
        <fullName evidence="3">Gfo/Idh/MocA family oxidoreductase</fullName>
    </submittedName>
</protein>
<comment type="similarity">
    <text evidence="1">Belongs to the Gfo/Idh/MocA family.</text>
</comment>
<dbReference type="PANTHER" id="PTHR43377">
    <property type="entry name" value="BILIVERDIN REDUCTASE A"/>
    <property type="match status" value="1"/>
</dbReference>
<dbReference type="InterPro" id="IPR051450">
    <property type="entry name" value="Gfo/Idh/MocA_Oxidoreductases"/>
</dbReference>
<evidence type="ECO:0000313" key="4">
    <source>
        <dbReference type="Proteomes" id="UP001164761"/>
    </source>
</evidence>
<dbReference type="Proteomes" id="UP001164761">
    <property type="component" value="Chromosome"/>
</dbReference>
<organism evidence="3 4">
    <name type="scientific">Alicyclobacillus fastidiosus</name>
    <dbReference type="NCBI Taxonomy" id="392011"/>
    <lineage>
        <taxon>Bacteria</taxon>
        <taxon>Bacillati</taxon>
        <taxon>Bacillota</taxon>
        <taxon>Bacilli</taxon>
        <taxon>Bacillales</taxon>
        <taxon>Alicyclobacillaceae</taxon>
        <taxon>Alicyclobacillus</taxon>
    </lineage>
</organism>